<name>A0ABS7B4R0_9ACTN</name>
<organism evidence="1 2">
    <name type="scientific">Actinoplanes hulinensis</name>
    <dbReference type="NCBI Taxonomy" id="1144547"/>
    <lineage>
        <taxon>Bacteria</taxon>
        <taxon>Bacillati</taxon>
        <taxon>Actinomycetota</taxon>
        <taxon>Actinomycetes</taxon>
        <taxon>Micromonosporales</taxon>
        <taxon>Micromonosporaceae</taxon>
        <taxon>Actinoplanes</taxon>
    </lineage>
</organism>
<accession>A0ABS7B4R0</accession>
<reference evidence="1 2" key="1">
    <citation type="journal article" date="2013" name="Antonie Van Leeuwenhoek">
        <title>Actinoplanes hulinensis sp. nov., a novel actinomycete isolated from soybean root (Glycine max (L.) Merr).</title>
        <authorList>
            <person name="Shen Y."/>
            <person name="Liu C."/>
            <person name="Wang X."/>
            <person name="Zhao J."/>
            <person name="Jia F."/>
            <person name="Zhang Y."/>
            <person name="Wang L."/>
            <person name="Yang D."/>
            <person name="Xiang W."/>
        </authorList>
    </citation>
    <scope>NUCLEOTIDE SEQUENCE [LARGE SCALE GENOMIC DNA]</scope>
    <source>
        <strain evidence="1 2">NEAU-M9</strain>
    </source>
</reference>
<dbReference type="EMBL" id="JAHXZI010000010">
    <property type="protein sequence ID" value="MBW6436022.1"/>
    <property type="molecule type" value="Genomic_DNA"/>
</dbReference>
<evidence type="ECO:0000313" key="2">
    <source>
        <dbReference type="Proteomes" id="UP001519863"/>
    </source>
</evidence>
<proteinExistence type="predicted"/>
<protein>
    <submittedName>
        <fullName evidence="1">Uncharacterized protein</fullName>
    </submittedName>
</protein>
<dbReference type="Proteomes" id="UP001519863">
    <property type="component" value="Unassembled WGS sequence"/>
</dbReference>
<evidence type="ECO:0000313" key="1">
    <source>
        <dbReference type="EMBL" id="MBW6436022.1"/>
    </source>
</evidence>
<sequence>MSAPGDTLLLVGLAAAAMACAGYVAGRIHQRRQSGAELREAYRHGYETATRSVFSMAARAAGQRPVAPQVVPLAPDVPEQREGRHTVPEGLVRSATYKLPPDRVARAKVTGRRVPRPRG</sequence>
<gene>
    <name evidence="1" type="ORF">KZ829_19960</name>
</gene>
<dbReference type="RefSeq" id="WP_220145452.1">
    <property type="nucleotide sequence ID" value="NZ_JAHXZI010000010.1"/>
</dbReference>
<keyword evidence="2" id="KW-1185">Reference proteome</keyword>
<comment type="caution">
    <text evidence="1">The sequence shown here is derived from an EMBL/GenBank/DDBJ whole genome shotgun (WGS) entry which is preliminary data.</text>
</comment>